<reference evidence="1" key="1">
    <citation type="journal article" date="2021" name="New Phytol.">
        <title>Evolutionary innovations through gain and loss of genes in the ectomycorrhizal Boletales.</title>
        <authorList>
            <person name="Wu G."/>
            <person name="Miyauchi S."/>
            <person name="Morin E."/>
            <person name="Kuo A."/>
            <person name="Drula E."/>
            <person name="Varga T."/>
            <person name="Kohler A."/>
            <person name="Feng B."/>
            <person name="Cao Y."/>
            <person name="Lipzen A."/>
            <person name="Daum C."/>
            <person name="Hundley H."/>
            <person name="Pangilinan J."/>
            <person name="Johnson J."/>
            <person name="Barry K."/>
            <person name="LaButti K."/>
            <person name="Ng V."/>
            <person name="Ahrendt S."/>
            <person name="Min B."/>
            <person name="Choi I.G."/>
            <person name="Park H."/>
            <person name="Plett J.M."/>
            <person name="Magnuson J."/>
            <person name="Spatafora J.W."/>
            <person name="Nagy L.G."/>
            <person name="Henrissat B."/>
            <person name="Grigoriev I.V."/>
            <person name="Yang Z.L."/>
            <person name="Xu J."/>
            <person name="Martin F.M."/>
        </authorList>
    </citation>
    <scope>NUCLEOTIDE SEQUENCE</scope>
    <source>
        <strain evidence="1">KUC20120723A-06</strain>
    </source>
</reference>
<evidence type="ECO:0000313" key="2">
    <source>
        <dbReference type="Proteomes" id="UP000790709"/>
    </source>
</evidence>
<organism evidence="1 2">
    <name type="scientific">Leucogyrophana mollusca</name>
    <dbReference type="NCBI Taxonomy" id="85980"/>
    <lineage>
        <taxon>Eukaryota</taxon>
        <taxon>Fungi</taxon>
        <taxon>Dikarya</taxon>
        <taxon>Basidiomycota</taxon>
        <taxon>Agaricomycotina</taxon>
        <taxon>Agaricomycetes</taxon>
        <taxon>Agaricomycetidae</taxon>
        <taxon>Boletales</taxon>
        <taxon>Boletales incertae sedis</taxon>
        <taxon>Leucogyrophana</taxon>
    </lineage>
</organism>
<dbReference type="Proteomes" id="UP000790709">
    <property type="component" value="Unassembled WGS sequence"/>
</dbReference>
<sequence length="238" mass="26108">MSLVRLPFVFSAAIGFHTAVTSPNAPSATEAVPISSIREAFMAPVVTWGCDFLKAVYWTGTVAEVTAILYPHVASSLPKALRSALATLSSPQFQNVPITRTLVVGSMLATSGGLIRWLCYRELGRLFTFSLSFREGHKLVTTGPYSVVRHPSYTAAITCMVGICIMHGSRGSWLRESGVLGVTGVKAVILPWLAMYGFSMVALVMRVPKEDAMMRANFKDEWLAWVRNVKYRLIPGIY</sequence>
<gene>
    <name evidence="1" type="ORF">BV22DRAFT_1058956</name>
</gene>
<proteinExistence type="predicted"/>
<accession>A0ACB8BSI4</accession>
<dbReference type="EMBL" id="MU266353">
    <property type="protein sequence ID" value="KAH7928432.1"/>
    <property type="molecule type" value="Genomic_DNA"/>
</dbReference>
<comment type="caution">
    <text evidence="1">The sequence shown here is derived from an EMBL/GenBank/DDBJ whole genome shotgun (WGS) entry which is preliminary data.</text>
</comment>
<keyword evidence="2" id="KW-1185">Reference proteome</keyword>
<evidence type="ECO:0000313" key="1">
    <source>
        <dbReference type="EMBL" id="KAH7928432.1"/>
    </source>
</evidence>
<name>A0ACB8BSI4_9AGAM</name>
<protein>
    <submittedName>
        <fullName evidence="1">Uncharacterized protein</fullName>
    </submittedName>
</protein>